<dbReference type="EMBL" id="QGKX02000996">
    <property type="protein sequence ID" value="KAF3556775.1"/>
    <property type="molecule type" value="Genomic_DNA"/>
</dbReference>
<accession>A0A8S9R4C4</accession>
<feature type="compositionally biased region" description="Basic and acidic residues" evidence="1">
    <location>
        <begin position="105"/>
        <end position="129"/>
    </location>
</feature>
<dbReference type="Proteomes" id="UP000712600">
    <property type="component" value="Unassembled WGS sequence"/>
</dbReference>
<gene>
    <name evidence="2" type="ORF">F2Q69_00011689</name>
</gene>
<name>A0A8S9R4C4_BRACR</name>
<organism evidence="2 3">
    <name type="scientific">Brassica cretica</name>
    <name type="common">Mustard</name>
    <dbReference type="NCBI Taxonomy" id="69181"/>
    <lineage>
        <taxon>Eukaryota</taxon>
        <taxon>Viridiplantae</taxon>
        <taxon>Streptophyta</taxon>
        <taxon>Embryophyta</taxon>
        <taxon>Tracheophyta</taxon>
        <taxon>Spermatophyta</taxon>
        <taxon>Magnoliopsida</taxon>
        <taxon>eudicotyledons</taxon>
        <taxon>Gunneridae</taxon>
        <taxon>Pentapetalae</taxon>
        <taxon>rosids</taxon>
        <taxon>malvids</taxon>
        <taxon>Brassicales</taxon>
        <taxon>Brassicaceae</taxon>
        <taxon>Brassiceae</taxon>
        <taxon>Brassica</taxon>
    </lineage>
</organism>
<proteinExistence type="predicted"/>
<dbReference type="AlphaFoldDB" id="A0A8S9R4C4"/>
<evidence type="ECO:0000256" key="1">
    <source>
        <dbReference type="SAM" id="MobiDB-lite"/>
    </source>
</evidence>
<evidence type="ECO:0000313" key="2">
    <source>
        <dbReference type="EMBL" id="KAF3556775.1"/>
    </source>
</evidence>
<feature type="compositionally biased region" description="Basic and acidic residues" evidence="1">
    <location>
        <begin position="137"/>
        <end position="146"/>
    </location>
</feature>
<evidence type="ECO:0000313" key="3">
    <source>
        <dbReference type="Proteomes" id="UP000712600"/>
    </source>
</evidence>
<feature type="region of interest" description="Disordered" evidence="1">
    <location>
        <begin position="94"/>
        <end position="146"/>
    </location>
</feature>
<protein>
    <submittedName>
        <fullName evidence="2">Uncharacterized protein</fullName>
    </submittedName>
</protein>
<comment type="caution">
    <text evidence="2">The sequence shown here is derived from an EMBL/GenBank/DDBJ whole genome shotgun (WGS) entry which is preliminary data.</text>
</comment>
<sequence length="146" mass="16801">MVVGKSNFFGISSENSEGIPRIKDSEYIPKNHFLGLFVGISSDISDGTVLGNIPREKRYRNILTNLGRRNIPRNLCRRNIPRKCIRRDIPRKLSSEYPEGCTSSENREDSPERSSREKGEIAGRRGRSPEEEERNGEEEVFRLYKT</sequence>
<reference evidence="2" key="1">
    <citation type="submission" date="2019-12" db="EMBL/GenBank/DDBJ databases">
        <title>Genome sequencing and annotation of Brassica cretica.</title>
        <authorList>
            <person name="Studholme D.J."/>
            <person name="Sarris P."/>
        </authorList>
    </citation>
    <scope>NUCLEOTIDE SEQUENCE</scope>
    <source>
        <strain evidence="2">PFS-109/04</strain>
        <tissue evidence="2">Leaf</tissue>
    </source>
</reference>